<organism evidence="2 3">
    <name type="scientific">Aduncisulcus paluster</name>
    <dbReference type="NCBI Taxonomy" id="2918883"/>
    <lineage>
        <taxon>Eukaryota</taxon>
        <taxon>Metamonada</taxon>
        <taxon>Carpediemonas-like organisms</taxon>
        <taxon>Aduncisulcus</taxon>
    </lineage>
</organism>
<feature type="region of interest" description="Disordered" evidence="1">
    <location>
        <begin position="98"/>
        <end position="126"/>
    </location>
</feature>
<accession>A0ABQ5KP62</accession>
<dbReference type="Proteomes" id="UP001057375">
    <property type="component" value="Unassembled WGS sequence"/>
</dbReference>
<proteinExistence type="predicted"/>
<reference evidence="2" key="1">
    <citation type="submission" date="2022-03" db="EMBL/GenBank/DDBJ databases">
        <title>Draft genome sequence of Aduncisulcus paluster, a free-living microaerophilic Fornicata.</title>
        <authorList>
            <person name="Yuyama I."/>
            <person name="Kume K."/>
            <person name="Tamura T."/>
            <person name="Inagaki Y."/>
            <person name="Hashimoto T."/>
        </authorList>
    </citation>
    <scope>NUCLEOTIDE SEQUENCE</scope>
    <source>
        <strain evidence="2">NY0171</strain>
    </source>
</reference>
<evidence type="ECO:0000313" key="2">
    <source>
        <dbReference type="EMBL" id="GKT33074.1"/>
    </source>
</evidence>
<comment type="caution">
    <text evidence="2">The sequence shown here is derived from an EMBL/GenBank/DDBJ whole genome shotgun (WGS) entry which is preliminary data.</text>
</comment>
<sequence>KTVETPENILEEELVNEKDLQNKHPELYNQIIKNAVEEERKRVQGIQNLAAPGQEDLVNKALFEEPMNVGEFAIAQTEVQNAARKTKLKSINNDANLLDDVAPADDGQTASEEEEKQLVNELADLM</sequence>
<evidence type="ECO:0000256" key="1">
    <source>
        <dbReference type="SAM" id="MobiDB-lite"/>
    </source>
</evidence>
<name>A0ABQ5KP62_9EUKA</name>
<feature type="non-terminal residue" evidence="2">
    <location>
        <position position="1"/>
    </location>
</feature>
<keyword evidence="3" id="KW-1185">Reference proteome</keyword>
<gene>
    <name evidence="2" type="ORF">ADUPG1_002390</name>
</gene>
<protein>
    <submittedName>
        <fullName evidence="2">Uncharacterized protein</fullName>
    </submittedName>
</protein>
<dbReference type="EMBL" id="BQXS01002766">
    <property type="protein sequence ID" value="GKT33074.1"/>
    <property type="molecule type" value="Genomic_DNA"/>
</dbReference>
<evidence type="ECO:0000313" key="3">
    <source>
        <dbReference type="Proteomes" id="UP001057375"/>
    </source>
</evidence>